<dbReference type="InterPro" id="IPR012337">
    <property type="entry name" value="RNaseH-like_sf"/>
</dbReference>
<dbReference type="Pfam" id="PF09299">
    <property type="entry name" value="Mu-transpos_C"/>
    <property type="match status" value="1"/>
</dbReference>
<sequence>MGAPGGESYQIAVSSLPAEAQIRYLLRTGALGGQGAEADLTAYREKYGEAGIQELLARQRAAEAGIAIRSLQKKGCVEQLKGLAAEQGTTVRSLYRWMDGYESQGLAGLMRTVVRKDTGRWRSICPAAYAYAYGLYMTQVKRKKTVVHQMVLERAQKLGPEACTECMYREGSAARRALEEQGEVNHYPPCTFPKETGLVVPDCRQTLDRILAAIPRDELTLARRGRKALKDDCMPMAIRAKPEQVNEVWFGDHHQMDCFVLDEEGKAVRPWLTMWYDAASGFPVGWVLCKKPNTQTIIAAFNNAVLYKKASPSHGLPRMVYVDNGKDYRGKLFETGYQTEVSLGRLNESIDTCSVLQLLHIDVTHALAYQGWSKPVERFFGTIENLYIREAPGWCGDSPEERPEDFSRQLRLMTERGQLWTMDQLFEFLRDTVFPGYWSRPHEGYGGRRPLELYESLPRARDDEPSAEMLGVLKNKKQTRRIGQQGVKLKNQYYWDDAMTGHAGEDVTVLYDEEDLSTITVILKGRTLCEAPVHERLQMVGEDPEVVAAHRAKQNGYVKGVAERIRRASRYQFALEVDEKRSRGTYTTLEYEKAARGRKAKRAELAEPKDEGPDLMREKLRASGDMVLRRLHERQ</sequence>
<evidence type="ECO:0000313" key="4">
    <source>
        <dbReference type="Proteomes" id="UP001200313"/>
    </source>
</evidence>
<evidence type="ECO:0000259" key="2">
    <source>
        <dbReference type="PROSITE" id="PS50994"/>
    </source>
</evidence>
<dbReference type="SUPFAM" id="SSF53098">
    <property type="entry name" value="Ribonuclease H-like"/>
    <property type="match status" value="1"/>
</dbReference>
<keyword evidence="4" id="KW-1185">Reference proteome</keyword>
<gene>
    <name evidence="3" type="ORF">L0P79_18260</name>
</gene>
<dbReference type="SUPFAM" id="SSF50610">
    <property type="entry name" value="mu transposase, C-terminal domain"/>
    <property type="match status" value="1"/>
</dbReference>
<feature type="region of interest" description="Disordered" evidence="1">
    <location>
        <begin position="597"/>
        <end position="635"/>
    </location>
</feature>
<organism evidence="3 4">
    <name type="scientific">Intestinimonas massiliensis</name>
    <name type="common">ex Afouda et al. 2020</name>
    <dbReference type="NCBI Taxonomy" id="1673721"/>
    <lineage>
        <taxon>Bacteria</taxon>
        <taxon>Bacillati</taxon>
        <taxon>Bacillota</taxon>
        <taxon>Clostridia</taxon>
        <taxon>Eubacteriales</taxon>
        <taxon>Intestinimonas</taxon>
    </lineage>
</organism>
<dbReference type="InterPro" id="IPR001584">
    <property type="entry name" value="Integrase_cat-core"/>
</dbReference>
<accession>A0ABS9MDZ2</accession>
<name>A0ABS9MDZ2_9FIRM</name>
<dbReference type="InterPro" id="IPR015378">
    <property type="entry name" value="Transposase-like_Mu_C"/>
</dbReference>
<dbReference type="PROSITE" id="PS50994">
    <property type="entry name" value="INTEGRASE"/>
    <property type="match status" value="1"/>
</dbReference>
<proteinExistence type="predicted"/>
<evidence type="ECO:0000313" key="3">
    <source>
        <dbReference type="EMBL" id="MCG4528983.1"/>
    </source>
</evidence>
<comment type="caution">
    <text evidence="3">The sequence shown here is derived from an EMBL/GenBank/DDBJ whole genome shotgun (WGS) entry which is preliminary data.</text>
</comment>
<dbReference type="RefSeq" id="WP_238075186.1">
    <property type="nucleotide sequence ID" value="NZ_JAKNJB010000053.1"/>
</dbReference>
<dbReference type="InterPro" id="IPR036397">
    <property type="entry name" value="RNaseH_sf"/>
</dbReference>
<dbReference type="Gene3D" id="2.30.30.130">
    <property type="entry name" value="Transposase, Mu, C-terminal"/>
    <property type="match status" value="1"/>
</dbReference>
<reference evidence="3 4" key="1">
    <citation type="submission" date="2022-01" db="EMBL/GenBank/DDBJ databases">
        <title>Collection of gut derived symbiotic bacterial strains cultured from healthy donors.</title>
        <authorList>
            <person name="Lin H."/>
            <person name="Kohout C."/>
            <person name="Waligurski E."/>
            <person name="Pamer E.G."/>
        </authorList>
    </citation>
    <scope>NUCLEOTIDE SEQUENCE [LARGE SCALE GENOMIC DNA]</scope>
    <source>
        <strain evidence="3 4">DFI.3.7</strain>
    </source>
</reference>
<feature type="domain" description="Integrase catalytic" evidence="2">
    <location>
        <begin position="238"/>
        <end position="458"/>
    </location>
</feature>
<feature type="compositionally biased region" description="Basic and acidic residues" evidence="1">
    <location>
        <begin position="602"/>
        <end position="635"/>
    </location>
</feature>
<protein>
    <submittedName>
        <fullName evidence="3">Mu transposase C-terminal domain-containing protein</fullName>
    </submittedName>
</protein>
<evidence type="ECO:0000256" key="1">
    <source>
        <dbReference type="SAM" id="MobiDB-lite"/>
    </source>
</evidence>
<dbReference type="Gene3D" id="3.30.420.10">
    <property type="entry name" value="Ribonuclease H-like superfamily/Ribonuclease H"/>
    <property type="match status" value="1"/>
</dbReference>
<dbReference type="EMBL" id="JAKNJB010000053">
    <property type="protein sequence ID" value="MCG4528983.1"/>
    <property type="molecule type" value="Genomic_DNA"/>
</dbReference>
<dbReference type="Proteomes" id="UP001200313">
    <property type="component" value="Unassembled WGS sequence"/>
</dbReference>
<dbReference type="InterPro" id="IPR009004">
    <property type="entry name" value="Transposase_Mu_C"/>
</dbReference>